<feature type="region of interest" description="Disordered" evidence="1">
    <location>
        <begin position="52"/>
        <end position="77"/>
    </location>
</feature>
<accession>A0ABY7JVF6</accession>
<dbReference type="SMART" id="SM00966">
    <property type="entry name" value="SpoVT_AbrB"/>
    <property type="match status" value="1"/>
</dbReference>
<organism evidence="3 4">
    <name type="scientific">Jatrophihabitans cynanchi</name>
    <dbReference type="NCBI Taxonomy" id="2944128"/>
    <lineage>
        <taxon>Bacteria</taxon>
        <taxon>Bacillati</taxon>
        <taxon>Actinomycetota</taxon>
        <taxon>Actinomycetes</taxon>
        <taxon>Jatrophihabitantales</taxon>
        <taxon>Jatrophihabitantaceae</taxon>
        <taxon>Jatrophihabitans</taxon>
    </lineage>
</organism>
<dbReference type="InterPro" id="IPR037914">
    <property type="entry name" value="SpoVT-AbrB_sf"/>
</dbReference>
<feature type="domain" description="SpoVT-AbrB" evidence="2">
    <location>
        <begin position="7"/>
        <end position="49"/>
    </location>
</feature>
<evidence type="ECO:0000256" key="1">
    <source>
        <dbReference type="SAM" id="MobiDB-lite"/>
    </source>
</evidence>
<evidence type="ECO:0000313" key="3">
    <source>
        <dbReference type="EMBL" id="WAX56544.1"/>
    </source>
</evidence>
<dbReference type="Proteomes" id="UP001164693">
    <property type="component" value="Chromosome"/>
</dbReference>
<keyword evidence="3" id="KW-0238">DNA-binding</keyword>
<dbReference type="InterPro" id="IPR007159">
    <property type="entry name" value="SpoVT-AbrB_dom"/>
</dbReference>
<evidence type="ECO:0000313" key="4">
    <source>
        <dbReference type="Proteomes" id="UP001164693"/>
    </source>
</evidence>
<name>A0ABY7JVF6_9ACTN</name>
<gene>
    <name evidence="3" type="ORF">M6B22_18720</name>
</gene>
<dbReference type="GO" id="GO:0003677">
    <property type="term" value="F:DNA binding"/>
    <property type="evidence" value="ECO:0007669"/>
    <property type="project" value="UniProtKB-KW"/>
</dbReference>
<dbReference type="SUPFAM" id="SSF89447">
    <property type="entry name" value="AbrB/MazE/MraZ-like"/>
    <property type="match status" value="1"/>
</dbReference>
<dbReference type="RefSeq" id="WP_269443080.1">
    <property type="nucleotide sequence ID" value="NZ_CP097463.1"/>
</dbReference>
<sequence length="77" mass="8653">MTADRVMTISRNGQVSIPADTRARWNTRHVIVVDLGDRVVLRPAAAAPVAELQGKYRGRGPSSDAMRQEERRRARVR</sequence>
<keyword evidence="4" id="KW-1185">Reference proteome</keyword>
<reference evidence="3" key="1">
    <citation type="submission" date="2022-05" db="EMBL/GenBank/DDBJ databases">
        <title>Jatrophihabitans sp. SB3-54 whole genome sequence.</title>
        <authorList>
            <person name="Suh M.K."/>
            <person name="Eom M.K."/>
            <person name="Kim J.S."/>
            <person name="Kim H.S."/>
            <person name="Do H.E."/>
            <person name="Shin Y.K."/>
            <person name="Lee J.-S."/>
        </authorList>
    </citation>
    <scope>NUCLEOTIDE SEQUENCE</scope>
    <source>
        <strain evidence="3">SB3-54</strain>
    </source>
</reference>
<evidence type="ECO:0000259" key="2">
    <source>
        <dbReference type="SMART" id="SM00966"/>
    </source>
</evidence>
<proteinExistence type="predicted"/>
<protein>
    <submittedName>
        <fullName evidence="3">AbrB/MazE/SpoVT family DNA-binding domain-containing protein</fullName>
    </submittedName>
</protein>
<feature type="compositionally biased region" description="Basic and acidic residues" evidence="1">
    <location>
        <begin position="66"/>
        <end position="77"/>
    </location>
</feature>
<dbReference type="EMBL" id="CP097463">
    <property type="protein sequence ID" value="WAX56544.1"/>
    <property type="molecule type" value="Genomic_DNA"/>
</dbReference>